<feature type="transmembrane region" description="Helical" evidence="10">
    <location>
        <begin position="432"/>
        <end position="454"/>
    </location>
</feature>
<accession>A0A4Z0XWQ7</accession>
<keyword evidence="8 9" id="KW-0012">Acyltransferase</keyword>
<organism evidence="11 12">
    <name type="scientific">Caproiciproducens galactitolivorans</name>
    <dbReference type="NCBI Taxonomy" id="642589"/>
    <lineage>
        <taxon>Bacteria</taxon>
        <taxon>Bacillati</taxon>
        <taxon>Bacillota</taxon>
        <taxon>Clostridia</taxon>
        <taxon>Eubacteriales</taxon>
        <taxon>Acutalibacteraceae</taxon>
        <taxon>Caproiciproducens</taxon>
    </lineage>
</organism>
<feature type="transmembrane region" description="Helical" evidence="10">
    <location>
        <begin position="72"/>
        <end position="92"/>
    </location>
</feature>
<evidence type="ECO:0000256" key="7">
    <source>
        <dbReference type="ARBA" id="ARBA00023136"/>
    </source>
</evidence>
<dbReference type="PIRSF" id="PIRSF500217">
    <property type="entry name" value="AlgI"/>
    <property type="match status" value="1"/>
</dbReference>
<dbReference type="InterPro" id="IPR024194">
    <property type="entry name" value="Ac/AlaTfrase_AlgI/DltB"/>
</dbReference>
<evidence type="ECO:0000256" key="3">
    <source>
        <dbReference type="ARBA" id="ARBA00022475"/>
    </source>
</evidence>
<evidence type="ECO:0000313" key="12">
    <source>
        <dbReference type="Proteomes" id="UP000297714"/>
    </source>
</evidence>
<proteinExistence type="inferred from homology"/>
<comment type="subcellular location">
    <subcellularLocation>
        <location evidence="1">Cell membrane</location>
        <topology evidence="1">Multi-pass membrane protein</topology>
    </subcellularLocation>
</comment>
<keyword evidence="7 9" id="KW-0472">Membrane</keyword>
<dbReference type="EMBL" id="SRMQ01000010">
    <property type="protein sequence ID" value="TGJ75804.1"/>
    <property type="molecule type" value="Genomic_DNA"/>
</dbReference>
<feature type="transmembrane region" description="Helical" evidence="10">
    <location>
        <begin position="6"/>
        <end position="23"/>
    </location>
</feature>
<dbReference type="Proteomes" id="UP000297714">
    <property type="component" value="Unassembled WGS sequence"/>
</dbReference>
<name>A0A4Z0XWQ7_9FIRM</name>
<evidence type="ECO:0000256" key="4">
    <source>
        <dbReference type="ARBA" id="ARBA00022679"/>
    </source>
</evidence>
<feature type="transmembrane region" description="Helical" evidence="10">
    <location>
        <begin position="104"/>
        <end position="126"/>
    </location>
</feature>
<sequence>MIFSSLFFVFVFLPVVLAVYFLVPRRFKNLCLFLFSLLFYAWGEPVYVFLMLFTTGFDYIMGHFIEKYRGTATSRVFLIFSICVNLVLLGFFKYSSLLVQTVNSLSALALPVPEVALPIGISFYTFESLSYNIDIYRGEAPAQRNIIDFGTYIAFFPHLVAGPIVRYEYLADQLRNRQESLEKFTAGGKRFLVGLFKKVLLANNLAILADKVQYMGDPSTLSAWLGAIAFTFQIYFDFSGYSDMAIGLAGMFGFQIPENFNYPYISHSVSEFWRRWHITLGSWFREYVYIPMGGNRCSRLKNVRNLAVVWVLTGIWHGASWNFAFWGAYYGFLIICEKLFLQKWLDRIPRFFQWLYSFLAAVIGWVFFSYLDIRKAFGVVRAMFGFAPGADNLGVYSLITCGPLLIVAALCSSTLVKSLADKLRKSGTAGKIIWSAGFACLLFLSLSFLVGNAYNPFLYFRF</sequence>
<evidence type="ECO:0000256" key="9">
    <source>
        <dbReference type="PIRNR" id="PIRNR016636"/>
    </source>
</evidence>
<evidence type="ECO:0000256" key="2">
    <source>
        <dbReference type="ARBA" id="ARBA00010323"/>
    </source>
</evidence>
<dbReference type="OrthoDB" id="9805788at2"/>
<evidence type="ECO:0000256" key="10">
    <source>
        <dbReference type="SAM" id="Phobius"/>
    </source>
</evidence>
<dbReference type="GO" id="GO:0016746">
    <property type="term" value="F:acyltransferase activity"/>
    <property type="evidence" value="ECO:0007669"/>
    <property type="project" value="UniProtKB-KW"/>
</dbReference>
<dbReference type="InterPro" id="IPR051085">
    <property type="entry name" value="MB_O-acyltransferase"/>
</dbReference>
<feature type="transmembrane region" description="Helical" evidence="10">
    <location>
        <begin position="302"/>
        <end position="319"/>
    </location>
</feature>
<evidence type="ECO:0000256" key="6">
    <source>
        <dbReference type="ARBA" id="ARBA00022989"/>
    </source>
</evidence>
<keyword evidence="6 10" id="KW-1133">Transmembrane helix</keyword>
<dbReference type="GO" id="GO:0042121">
    <property type="term" value="P:alginic acid biosynthetic process"/>
    <property type="evidence" value="ECO:0007669"/>
    <property type="project" value="InterPro"/>
</dbReference>
<dbReference type="PANTHER" id="PTHR13285:SF23">
    <property type="entry name" value="TEICHOIC ACID D-ALANYLTRANSFERASE"/>
    <property type="match status" value="1"/>
</dbReference>
<feature type="transmembrane region" description="Helical" evidence="10">
    <location>
        <begin position="393"/>
        <end position="420"/>
    </location>
</feature>
<dbReference type="InterPro" id="IPR028362">
    <property type="entry name" value="AlgI"/>
</dbReference>
<evidence type="ECO:0000256" key="8">
    <source>
        <dbReference type="ARBA" id="ARBA00023315"/>
    </source>
</evidence>
<dbReference type="GO" id="GO:0005886">
    <property type="term" value="C:plasma membrane"/>
    <property type="evidence" value="ECO:0007669"/>
    <property type="project" value="UniProtKB-SubCell"/>
</dbReference>
<feature type="transmembrane region" description="Helical" evidence="10">
    <location>
        <begin position="353"/>
        <end position="373"/>
    </location>
</feature>
<dbReference type="InterPro" id="IPR004299">
    <property type="entry name" value="MBOAT_fam"/>
</dbReference>
<keyword evidence="5 10" id="KW-0812">Transmembrane</keyword>
<comment type="similarity">
    <text evidence="2 9">Belongs to the membrane-bound acyltransferase family.</text>
</comment>
<reference evidence="11 12" key="1">
    <citation type="submission" date="2019-04" db="EMBL/GenBank/DDBJ databases">
        <authorList>
            <person name="Poehlein A."/>
            <person name="Bengelsdorf F.R."/>
            <person name="Duerre P."/>
            <person name="Daniel R."/>
        </authorList>
    </citation>
    <scope>NUCLEOTIDE SEQUENCE [LARGE SCALE GENOMIC DNA]</scope>
    <source>
        <strain evidence="11 12">BS-1</strain>
    </source>
</reference>
<dbReference type="AlphaFoldDB" id="A0A4Z0XWQ7"/>
<dbReference type="PANTHER" id="PTHR13285">
    <property type="entry name" value="ACYLTRANSFERASE"/>
    <property type="match status" value="1"/>
</dbReference>
<keyword evidence="3 9" id="KW-1003">Cell membrane</keyword>
<evidence type="ECO:0000256" key="1">
    <source>
        <dbReference type="ARBA" id="ARBA00004651"/>
    </source>
</evidence>
<keyword evidence="12" id="KW-1185">Reference proteome</keyword>
<dbReference type="PIRSF" id="PIRSF016636">
    <property type="entry name" value="AlgI_DltB"/>
    <property type="match status" value="1"/>
</dbReference>
<feature type="transmembrane region" description="Helical" evidence="10">
    <location>
        <begin position="30"/>
        <end position="52"/>
    </location>
</feature>
<evidence type="ECO:0000313" key="11">
    <source>
        <dbReference type="EMBL" id="TGJ75804.1"/>
    </source>
</evidence>
<feature type="transmembrane region" description="Helical" evidence="10">
    <location>
        <begin position="146"/>
        <end position="170"/>
    </location>
</feature>
<keyword evidence="4 9" id="KW-0808">Transferase</keyword>
<comment type="caution">
    <text evidence="11">The sequence shown here is derived from an EMBL/GenBank/DDBJ whole genome shotgun (WGS) entry which is preliminary data.</text>
</comment>
<protein>
    <submittedName>
        <fullName evidence="11">Peptidoglycan O-acetyltransferase</fullName>
        <ecNumber evidence="11">2.3.1.-</ecNumber>
    </submittedName>
</protein>
<gene>
    <name evidence="11" type="primary">patA_3</name>
    <name evidence="11" type="ORF">CAGA_20110</name>
</gene>
<dbReference type="Pfam" id="PF03062">
    <property type="entry name" value="MBOAT"/>
    <property type="match status" value="1"/>
</dbReference>
<dbReference type="EC" id="2.3.1.-" evidence="11"/>
<evidence type="ECO:0000256" key="5">
    <source>
        <dbReference type="ARBA" id="ARBA00022692"/>
    </source>
</evidence>